<proteinExistence type="inferred from homology"/>
<evidence type="ECO:0000313" key="5">
    <source>
        <dbReference type="RefSeq" id="XP_015179039.1"/>
    </source>
</evidence>
<reference evidence="5" key="1">
    <citation type="submission" date="2025-08" db="UniProtKB">
        <authorList>
            <consortium name="RefSeq"/>
        </authorList>
    </citation>
    <scope>IDENTIFICATION</scope>
    <source>
        <tissue evidence="5">Whole body</tissue>
    </source>
</reference>
<dbReference type="Proteomes" id="UP000694924">
    <property type="component" value="Unplaced"/>
</dbReference>
<sequence>MAATNVECVDFLEFQDTLKKMRQFDDKIIYKLNETIPTESFKGQINLSSKCEELFEEVQNSHIQRESAINKCLLAAKERVKYLKNQKDSQGDNPIFIKNLRKEQTNLRLLQSELSVEEVLKNRTMNAFHDKCRGYYKPTNVSL</sequence>
<comment type="similarity">
    <text evidence="1">Belongs to the MIX23 family.</text>
</comment>
<name>A0ABM1IFQ2_POLDO</name>
<dbReference type="RefSeq" id="XP_015179039.1">
    <property type="nucleotide sequence ID" value="XM_015323553.1"/>
</dbReference>
<dbReference type="InterPro" id="IPR019171">
    <property type="entry name" value="MIX23"/>
</dbReference>
<gene>
    <name evidence="5" type="primary">LOC107067753</name>
</gene>
<dbReference type="Pfam" id="PF09774">
    <property type="entry name" value="MIX23"/>
    <property type="match status" value="1"/>
</dbReference>
<evidence type="ECO:0000256" key="1">
    <source>
        <dbReference type="ARBA" id="ARBA00024204"/>
    </source>
</evidence>
<organism evidence="4 5">
    <name type="scientific">Polistes dominula</name>
    <name type="common">European paper wasp</name>
    <name type="synonym">Vespa dominula</name>
    <dbReference type="NCBI Taxonomy" id="743375"/>
    <lineage>
        <taxon>Eukaryota</taxon>
        <taxon>Metazoa</taxon>
        <taxon>Ecdysozoa</taxon>
        <taxon>Arthropoda</taxon>
        <taxon>Hexapoda</taxon>
        <taxon>Insecta</taxon>
        <taxon>Pterygota</taxon>
        <taxon>Neoptera</taxon>
        <taxon>Endopterygota</taxon>
        <taxon>Hymenoptera</taxon>
        <taxon>Apocrita</taxon>
        <taxon>Aculeata</taxon>
        <taxon>Vespoidea</taxon>
        <taxon>Vespidae</taxon>
        <taxon>Polistinae</taxon>
        <taxon>Polistini</taxon>
        <taxon>Polistes</taxon>
    </lineage>
</organism>
<dbReference type="PANTHER" id="PTHR31905">
    <property type="entry name" value="COILED-COIL DOMAIN-CONTAINING PROTEIN 58"/>
    <property type="match status" value="1"/>
</dbReference>
<dbReference type="PANTHER" id="PTHR31905:SF2">
    <property type="entry name" value="PROTEIN MIX23"/>
    <property type="match status" value="1"/>
</dbReference>
<keyword evidence="4" id="KW-1185">Reference proteome</keyword>
<protein>
    <recommendedName>
        <fullName evidence="2">Protein MIX23</fullName>
    </recommendedName>
    <alternativeName>
        <fullName evidence="3">Coiled-coil domain-containing protein 58</fullName>
    </alternativeName>
</protein>
<evidence type="ECO:0000256" key="3">
    <source>
        <dbReference type="ARBA" id="ARBA00030733"/>
    </source>
</evidence>
<evidence type="ECO:0000256" key="2">
    <source>
        <dbReference type="ARBA" id="ARBA00024228"/>
    </source>
</evidence>
<dbReference type="GeneID" id="107067753"/>
<accession>A0ABM1IFQ2</accession>
<evidence type="ECO:0000313" key="4">
    <source>
        <dbReference type="Proteomes" id="UP000694924"/>
    </source>
</evidence>